<evidence type="ECO:0000256" key="8">
    <source>
        <dbReference type="ARBA" id="ARBA00022729"/>
    </source>
</evidence>
<organism evidence="14 15">
    <name type="scientific">Xylocopilactobacillus apicola</name>
    <dbReference type="NCBI Taxonomy" id="2932184"/>
    <lineage>
        <taxon>Bacteria</taxon>
        <taxon>Bacillati</taxon>
        <taxon>Bacillota</taxon>
        <taxon>Bacilli</taxon>
        <taxon>Lactobacillales</taxon>
        <taxon>Lactobacillaceae</taxon>
        <taxon>Xylocopilactobacillus</taxon>
    </lineage>
</organism>
<keyword evidence="11 12" id="KW-0449">Lipoprotein</keyword>
<evidence type="ECO:0000256" key="5">
    <source>
        <dbReference type="ARBA" id="ARBA00022448"/>
    </source>
</evidence>
<dbReference type="KEGG" id="xap:XA3_03880"/>
<keyword evidence="7 12" id="KW-0592">Phosphate transport</keyword>
<comment type="similarity">
    <text evidence="3 12">Belongs to the PstS family.</text>
</comment>
<dbReference type="PROSITE" id="PS51257">
    <property type="entry name" value="PROKAR_LIPOPROTEIN"/>
    <property type="match status" value="1"/>
</dbReference>
<dbReference type="SUPFAM" id="SSF53850">
    <property type="entry name" value="Periplasmic binding protein-like II"/>
    <property type="match status" value="1"/>
</dbReference>
<dbReference type="EMBL" id="AP026802">
    <property type="protein sequence ID" value="BDR57947.1"/>
    <property type="molecule type" value="Genomic_DNA"/>
</dbReference>
<evidence type="ECO:0000256" key="2">
    <source>
        <dbReference type="ARBA" id="ARBA00004193"/>
    </source>
</evidence>
<evidence type="ECO:0000256" key="9">
    <source>
        <dbReference type="ARBA" id="ARBA00023136"/>
    </source>
</evidence>
<evidence type="ECO:0000256" key="11">
    <source>
        <dbReference type="ARBA" id="ARBA00023288"/>
    </source>
</evidence>
<keyword evidence="9" id="KW-0472">Membrane</keyword>
<dbReference type="InterPro" id="IPR050811">
    <property type="entry name" value="Phosphate_ABC_transporter"/>
</dbReference>
<keyword evidence="5 12" id="KW-0813">Transport</keyword>
<keyword evidence="15" id="KW-1185">Reference proteome</keyword>
<comment type="subunit">
    <text evidence="4 12">The complex is composed of two ATP-binding proteins (PstB), two transmembrane proteins (PstC and PstA) and a solute-binding protein (PstS).</text>
</comment>
<dbReference type="Pfam" id="PF12849">
    <property type="entry name" value="PBP_like_2"/>
    <property type="match status" value="1"/>
</dbReference>
<feature type="domain" description="PBP" evidence="13">
    <location>
        <begin position="29"/>
        <end position="256"/>
    </location>
</feature>
<sequence length="286" mass="31297">MKYKKLLSLLVLPILAVSLSSCRIKIKGEQLTVVGSTALQPLVEAASDEYIQSLDGVFVNVQGGGSGTGLSEIQQGAVDIGMSDLFAEEKAGIDPKKLEDHRLLVTGIAPVVNKKVKVTNLTSKQLKDIFTGKVTNWRDITGQDLPIIIVNRANGSGTRYNFEKIVLKGQDAKSAQEQDSSGMAISIVSSTPGAISYVSFSYLKDSVLQPKVDGVKPTQANVRNNRWKIWSYEHLYTQKNPSALTRSFLNYLKSDEVTEMIKSMKYIPTSEMEVSRDVSGHVRGAK</sequence>
<reference evidence="14 15" key="1">
    <citation type="journal article" date="2023" name="Microbiol. Spectr.">
        <title>Symbiosis of Carpenter Bees with Uncharacterized Lactic Acid Bacteria Showing NAD Auxotrophy.</title>
        <authorList>
            <person name="Kawasaki S."/>
            <person name="Ozawa K."/>
            <person name="Mori T."/>
            <person name="Yamamoto A."/>
            <person name="Ito M."/>
            <person name="Ohkuma M."/>
            <person name="Sakamoto M."/>
            <person name="Matsutani M."/>
        </authorList>
    </citation>
    <scope>NUCLEOTIDE SEQUENCE [LARGE SCALE GENOMIC DNA]</scope>
    <source>
        <strain evidence="14 15">XA3</strain>
    </source>
</reference>
<comment type="function">
    <text evidence="1">Part of the ABC transporter complex PstSACB involved in phosphate import.</text>
</comment>
<evidence type="ECO:0000259" key="13">
    <source>
        <dbReference type="Pfam" id="PF12849"/>
    </source>
</evidence>
<gene>
    <name evidence="14" type="primary">pstE</name>
    <name evidence="14" type="ORF">XA3_03880</name>
</gene>
<dbReference type="GO" id="GO:0042301">
    <property type="term" value="F:phosphate ion binding"/>
    <property type="evidence" value="ECO:0007669"/>
    <property type="project" value="UniProtKB-UniRule"/>
</dbReference>
<protein>
    <recommendedName>
        <fullName evidence="12">Phosphate-binding protein</fullName>
    </recommendedName>
</protein>
<evidence type="ECO:0000313" key="14">
    <source>
        <dbReference type="EMBL" id="BDR57947.1"/>
    </source>
</evidence>
<comment type="function">
    <text evidence="12">Involved in the system for phosphate transport across the cytoplasmic membrane.</text>
</comment>
<dbReference type="CDD" id="cd13653">
    <property type="entry name" value="PBP2_phosphate_like_1"/>
    <property type="match status" value="1"/>
</dbReference>
<evidence type="ECO:0000256" key="7">
    <source>
        <dbReference type="ARBA" id="ARBA00022592"/>
    </source>
</evidence>
<dbReference type="Proteomes" id="UP001321861">
    <property type="component" value="Chromosome"/>
</dbReference>
<accession>A0AAU9DAW9</accession>
<dbReference type="NCBIfam" id="TIGR02136">
    <property type="entry name" value="ptsS_2"/>
    <property type="match status" value="1"/>
</dbReference>
<evidence type="ECO:0000313" key="15">
    <source>
        <dbReference type="Proteomes" id="UP001321861"/>
    </source>
</evidence>
<evidence type="ECO:0000256" key="1">
    <source>
        <dbReference type="ARBA" id="ARBA00002841"/>
    </source>
</evidence>
<comment type="subcellular location">
    <subcellularLocation>
        <location evidence="2 12">Cell membrane</location>
        <topology evidence="2 12">Lipid-anchor</topology>
    </subcellularLocation>
</comment>
<dbReference type="Gene3D" id="3.40.190.10">
    <property type="entry name" value="Periplasmic binding protein-like II"/>
    <property type="match status" value="2"/>
</dbReference>
<dbReference type="InterPro" id="IPR024370">
    <property type="entry name" value="PBP_domain"/>
</dbReference>
<evidence type="ECO:0000256" key="3">
    <source>
        <dbReference type="ARBA" id="ARBA00008725"/>
    </source>
</evidence>
<keyword evidence="8" id="KW-0732">Signal</keyword>
<keyword evidence="6 12" id="KW-1003">Cell membrane</keyword>
<evidence type="ECO:0000256" key="6">
    <source>
        <dbReference type="ARBA" id="ARBA00022475"/>
    </source>
</evidence>
<dbReference type="GO" id="GO:0005886">
    <property type="term" value="C:plasma membrane"/>
    <property type="evidence" value="ECO:0007669"/>
    <property type="project" value="UniProtKB-SubCell"/>
</dbReference>
<dbReference type="InterPro" id="IPR011862">
    <property type="entry name" value="Phos-bd"/>
</dbReference>
<proteinExistence type="inferred from homology"/>
<name>A0AAU9DAW9_9LACO</name>
<evidence type="ECO:0000256" key="4">
    <source>
        <dbReference type="ARBA" id="ARBA00011529"/>
    </source>
</evidence>
<dbReference type="RefSeq" id="WP_317635874.1">
    <property type="nucleotide sequence ID" value="NZ_AP026802.1"/>
</dbReference>
<keyword evidence="10 12" id="KW-0564">Palmitate</keyword>
<dbReference type="PANTHER" id="PTHR30570">
    <property type="entry name" value="PERIPLASMIC PHOSPHATE BINDING COMPONENT OF PHOSPHATE ABC TRANSPORTER"/>
    <property type="match status" value="1"/>
</dbReference>
<dbReference type="PANTHER" id="PTHR30570:SF4">
    <property type="entry name" value="PHOSPHATE-BINDING PROTEIN PSTS 1"/>
    <property type="match status" value="1"/>
</dbReference>
<evidence type="ECO:0000256" key="10">
    <source>
        <dbReference type="ARBA" id="ARBA00023139"/>
    </source>
</evidence>
<evidence type="ECO:0000256" key="12">
    <source>
        <dbReference type="RuleBase" id="RU367119"/>
    </source>
</evidence>
<dbReference type="AlphaFoldDB" id="A0AAU9DAW9"/>
<dbReference type="GO" id="GO:0006817">
    <property type="term" value="P:phosphate ion transport"/>
    <property type="evidence" value="ECO:0007669"/>
    <property type="project" value="UniProtKB-UniRule"/>
</dbReference>